<proteinExistence type="predicted"/>
<feature type="transmembrane region" description="Helical" evidence="1">
    <location>
        <begin position="82"/>
        <end position="101"/>
    </location>
</feature>
<keyword evidence="1" id="KW-1133">Transmembrane helix</keyword>
<dbReference type="RefSeq" id="WP_289413341.1">
    <property type="nucleotide sequence ID" value="NZ_JAQIBD010000002.1"/>
</dbReference>
<dbReference type="Proteomes" id="UP001169069">
    <property type="component" value="Unassembled WGS sequence"/>
</dbReference>
<comment type="caution">
    <text evidence="2">The sequence shown here is derived from an EMBL/GenBank/DDBJ whole genome shotgun (WGS) entry which is preliminary data.</text>
</comment>
<organism evidence="2 3">
    <name type="scientific">Sulfurovum zhangzhouensis</name>
    <dbReference type="NCBI Taxonomy" id="3019067"/>
    <lineage>
        <taxon>Bacteria</taxon>
        <taxon>Pseudomonadati</taxon>
        <taxon>Campylobacterota</taxon>
        <taxon>Epsilonproteobacteria</taxon>
        <taxon>Campylobacterales</taxon>
        <taxon>Sulfurovaceae</taxon>
        <taxon>Sulfurovum</taxon>
    </lineage>
</organism>
<protein>
    <submittedName>
        <fullName evidence="2">Uncharacterized protein</fullName>
    </submittedName>
</protein>
<keyword evidence="1" id="KW-0812">Transmembrane</keyword>
<keyword evidence="1" id="KW-0472">Membrane</keyword>
<accession>A0ABT7QXV6</accession>
<gene>
    <name evidence="2" type="ORF">PGH07_05740</name>
</gene>
<feature type="transmembrane region" description="Helical" evidence="1">
    <location>
        <begin position="45"/>
        <end position="70"/>
    </location>
</feature>
<dbReference type="EMBL" id="JAQIBD010000002">
    <property type="protein sequence ID" value="MDM5271669.1"/>
    <property type="molecule type" value="Genomic_DNA"/>
</dbReference>
<feature type="transmembrane region" description="Helical" evidence="1">
    <location>
        <begin position="12"/>
        <end position="33"/>
    </location>
</feature>
<keyword evidence="3" id="KW-1185">Reference proteome</keyword>
<evidence type="ECO:0000313" key="2">
    <source>
        <dbReference type="EMBL" id="MDM5271669.1"/>
    </source>
</evidence>
<name>A0ABT7QXV6_9BACT</name>
<evidence type="ECO:0000256" key="1">
    <source>
        <dbReference type="SAM" id="Phobius"/>
    </source>
</evidence>
<reference evidence="2" key="1">
    <citation type="submission" date="2023-01" db="EMBL/GenBank/DDBJ databases">
        <title>Sulfurovum sp. zt1-1 genome assembly.</title>
        <authorList>
            <person name="Wang J."/>
        </authorList>
    </citation>
    <scope>NUCLEOTIDE SEQUENCE</scope>
    <source>
        <strain evidence="2">Zt1-1</strain>
    </source>
</reference>
<evidence type="ECO:0000313" key="3">
    <source>
        <dbReference type="Proteomes" id="UP001169069"/>
    </source>
</evidence>
<sequence>MTQFNSNKFCKKVILGYFTTAAYILLIILLGSVSDWTFTGDYGGAILMVYAFTLAIPHFIVFVSSYFYVMKSILVFWDMISNASKLFSTLFLIISTLFILGTTSEPINSLLTKGLEVVFKAESTPKPNNTALSDDIVNISPSP</sequence>